<dbReference type="OrthoDB" id="3934656at2759"/>
<dbReference type="PANTHER" id="PTHR24305:SF232">
    <property type="entry name" value="P450, PUTATIVE (EUROFUNG)-RELATED"/>
    <property type="match status" value="1"/>
</dbReference>
<dbReference type="CDD" id="cd11060">
    <property type="entry name" value="CYP57A1-like"/>
    <property type="match status" value="1"/>
</dbReference>
<sequence length="502" mass="56469">MAATSSLLGTIHSTIDWATSHYLILIAVFCSLYLFYYKLLHPLAKVPGPFWASLTRLWILKKTRDGSMHRLSIALHEKYGPIVRTGPNEVSVSDLAVIKTIYGAGSKFSKSDWYSVWQGHRKFDLFGERNEKVHAQQRKLVSRAYAMETLKDLEPYVESTIGTLFENLDRRQGQIIDLGNWVQLFAFDVIGEVTFSRSFNFLETAKDDGSFDAIKAALLSASWVGQIPLIFWLNDRLTPFLGNHLSVNNRHGSLRTLAAKEVNARLDRGSDRTDILSKLLPVHRSKPDEFDTAALTSMATTNIFAGSDTTAISLRAIIYYLLKNPECKQKLVDEIDTRRRTGELSDPATLAEANAMPYLQAVMYEALRLFPATGLVMPRVVPAGGCVVAGTFLPAGTVVGANAWVLHRNREVFGDDVEAFRPEKWLKEDTGDMHRFFFAFGSGARLCIGKNISWLEMSKLIPSLFLNYNIELADPGAEWREWCAWFVLQEGLDCRVTRRAKS</sequence>
<dbReference type="SUPFAM" id="SSF48264">
    <property type="entry name" value="Cytochrome P450"/>
    <property type="match status" value="1"/>
</dbReference>
<protein>
    <submittedName>
        <fullName evidence="8">Cytochrome P450</fullName>
    </submittedName>
</protein>
<feature type="transmembrane region" description="Helical" evidence="7">
    <location>
        <begin position="20"/>
        <end position="37"/>
    </location>
</feature>
<dbReference type="GO" id="GO:0016705">
    <property type="term" value="F:oxidoreductase activity, acting on paired donors, with incorporation or reduction of molecular oxygen"/>
    <property type="evidence" value="ECO:0007669"/>
    <property type="project" value="InterPro"/>
</dbReference>
<dbReference type="PRINTS" id="PR00385">
    <property type="entry name" value="P450"/>
</dbReference>
<evidence type="ECO:0000256" key="5">
    <source>
        <dbReference type="PIRSR" id="PIRSR602401-1"/>
    </source>
</evidence>
<reference evidence="8" key="1">
    <citation type="journal article" date="2020" name="Stud. Mycol.">
        <title>101 Dothideomycetes genomes: a test case for predicting lifestyles and emergence of pathogens.</title>
        <authorList>
            <person name="Haridas S."/>
            <person name="Albert R."/>
            <person name="Binder M."/>
            <person name="Bloem J."/>
            <person name="Labutti K."/>
            <person name="Salamov A."/>
            <person name="Andreopoulos B."/>
            <person name="Baker S."/>
            <person name="Barry K."/>
            <person name="Bills G."/>
            <person name="Bluhm B."/>
            <person name="Cannon C."/>
            <person name="Castanera R."/>
            <person name="Culley D."/>
            <person name="Daum C."/>
            <person name="Ezra D."/>
            <person name="Gonzalez J."/>
            <person name="Henrissat B."/>
            <person name="Kuo A."/>
            <person name="Liang C."/>
            <person name="Lipzen A."/>
            <person name="Lutzoni F."/>
            <person name="Magnuson J."/>
            <person name="Mondo S."/>
            <person name="Nolan M."/>
            <person name="Ohm R."/>
            <person name="Pangilinan J."/>
            <person name="Park H.-J."/>
            <person name="Ramirez L."/>
            <person name="Alfaro M."/>
            <person name="Sun H."/>
            <person name="Tritt A."/>
            <person name="Yoshinaga Y."/>
            <person name="Zwiers L.-H."/>
            <person name="Turgeon B."/>
            <person name="Goodwin S."/>
            <person name="Spatafora J."/>
            <person name="Crous P."/>
            <person name="Grigoriev I."/>
        </authorList>
    </citation>
    <scope>NUCLEOTIDE SEQUENCE</scope>
    <source>
        <strain evidence="8">CBS 260.36</strain>
    </source>
</reference>
<evidence type="ECO:0000256" key="2">
    <source>
        <dbReference type="ARBA" id="ARBA00010617"/>
    </source>
</evidence>
<dbReference type="PROSITE" id="PS00086">
    <property type="entry name" value="CYTOCHROME_P450"/>
    <property type="match status" value="1"/>
</dbReference>
<dbReference type="InterPro" id="IPR036396">
    <property type="entry name" value="Cyt_P450_sf"/>
</dbReference>
<organism evidence="8 9">
    <name type="scientific">Myriangium duriaei CBS 260.36</name>
    <dbReference type="NCBI Taxonomy" id="1168546"/>
    <lineage>
        <taxon>Eukaryota</taxon>
        <taxon>Fungi</taxon>
        <taxon>Dikarya</taxon>
        <taxon>Ascomycota</taxon>
        <taxon>Pezizomycotina</taxon>
        <taxon>Dothideomycetes</taxon>
        <taxon>Dothideomycetidae</taxon>
        <taxon>Myriangiales</taxon>
        <taxon>Myriangiaceae</taxon>
        <taxon>Myriangium</taxon>
    </lineage>
</organism>
<dbReference type="PRINTS" id="PR00463">
    <property type="entry name" value="EP450I"/>
</dbReference>
<gene>
    <name evidence="8" type="ORF">K461DRAFT_218856</name>
</gene>
<name>A0A9P4J8G8_9PEZI</name>
<dbReference type="AlphaFoldDB" id="A0A9P4J8G8"/>
<comment type="similarity">
    <text evidence="2 6">Belongs to the cytochrome P450 family.</text>
</comment>
<keyword evidence="7" id="KW-0812">Transmembrane</keyword>
<dbReference type="InterPro" id="IPR001128">
    <property type="entry name" value="Cyt_P450"/>
</dbReference>
<dbReference type="PANTHER" id="PTHR24305">
    <property type="entry name" value="CYTOCHROME P450"/>
    <property type="match status" value="1"/>
</dbReference>
<dbReference type="FunFam" id="1.10.630.10:FF:000050">
    <property type="entry name" value="Cytochrome P450 monooxygenase"/>
    <property type="match status" value="1"/>
</dbReference>
<evidence type="ECO:0000256" key="6">
    <source>
        <dbReference type="RuleBase" id="RU000461"/>
    </source>
</evidence>
<dbReference type="Gene3D" id="1.10.630.10">
    <property type="entry name" value="Cytochrome P450"/>
    <property type="match status" value="1"/>
</dbReference>
<keyword evidence="5 6" id="KW-0349">Heme</keyword>
<dbReference type="Pfam" id="PF00067">
    <property type="entry name" value="p450"/>
    <property type="match status" value="1"/>
</dbReference>
<keyword evidence="6" id="KW-0503">Monooxygenase</keyword>
<accession>A0A9P4J8G8</accession>
<keyword evidence="4 5" id="KW-0408">Iron</keyword>
<keyword evidence="7" id="KW-1133">Transmembrane helix</keyword>
<feature type="binding site" description="axial binding residue" evidence="5">
    <location>
        <position position="447"/>
    </location>
    <ligand>
        <name>heme</name>
        <dbReference type="ChEBI" id="CHEBI:30413"/>
    </ligand>
    <ligandPart>
        <name>Fe</name>
        <dbReference type="ChEBI" id="CHEBI:18248"/>
    </ligandPart>
</feature>
<evidence type="ECO:0000256" key="1">
    <source>
        <dbReference type="ARBA" id="ARBA00001971"/>
    </source>
</evidence>
<comment type="caution">
    <text evidence="8">The sequence shown here is derived from an EMBL/GenBank/DDBJ whole genome shotgun (WGS) entry which is preliminary data.</text>
</comment>
<evidence type="ECO:0000256" key="7">
    <source>
        <dbReference type="SAM" id="Phobius"/>
    </source>
</evidence>
<dbReference type="InterPro" id="IPR002401">
    <property type="entry name" value="Cyt_P450_E_grp-I"/>
</dbReference>
<keyword evidence="7" id="KW-0472">Membrane</keyword>
<dbReference type="EMBL" id="ML996081">
    <property type="protein sequence ID" value="KAF2157283.1"/>
    <property type="molecule type" value="Genomic_DNA"/>
</dbReference>
<dbReference type="GO" id="GO:0004497">
    <property type="term" value="F:monooxygenase activity"/>
    <property type="evidence" value="ECO:0007669"/>
    <property type="project" value="UniProtKB-KW"/>
</dbReference>
<dbReference type="InterPro" id="IPR017972">
    <property type="entry name" value="Cyt_P450_CS"/>
</dbReference>
<dbReference type="GO" id="GO:0020037">
    <property type="term" value="F:heme binding"/>
    <property type="evidence" value="ECO:0007669"/>
    <property type="project" value="InterPro"/>
</dbReference>
<proteinExistence type="inferred from homology"/>
<evidence type="ECO:0000256" key="4">
    <source>
        <dbReference type="ARBA" id="ARBA00023004"/>
    </source>
</evidence>
<keyword evidence="9" id="KW-1185">Reference proteome</keyword>
<comment type="cofactor">
    <cofactor evidence="1 5">
        <name>heme</name>
        <dbReference type="ChEBI" id="CHEBI:30413"/>
    </cofactor>
</comment>
<evidence type="ECO:0000313" key="8">
    <source>
        <dbReference type="EMBL" id="KAF2157283.1"/>
    </source>
</evidence>
<evidence type="ECO:0000256" key="3">
    <source>
        <dbReference type="ARBA" id="ARBA00022723"/>
    </source>
</evidence>
<dbReference type="GO" id="GO:0005506">
    <property type="term" value="F:iron ion binding"/>
    <property type="evidence" value="ECO:0007669"/>
    <property type="project" value="InterPro"/>
</dbReference>
<keyword evidence="6" id="KW-0560">Oxidoreductase</keyword>
<evidence type="ECO:0000313" key="9">
    <source>
        <dbReference type="Proteomes" id="UP000799439"/>
    </source>
</evidence>
<dbReference type="InterPro" id="IPR050121">
    <property type="entry name" value="Cytochrome_P450_monoxygenase"/>
</dbReference>
<keyword evidence="3 5" id="KW-0479">Metal-binding</keyword>
<dbReference type="Proteomes" id="UP000799439">
    <property type="component" value="Unassembled WGS sequence"/>
</dbReference>